<name>A0ABS9M247_9BRAD</name>
<gene>
    <name evidence="3" type="ORF">L6637_39990</name>
</gene>
<organism evidence="3 4">
    <name type="scientific">Bradyrhizobium zhengyangense</name>
    <dbReference type="NCBI Taxonomy" id="2911009"/>
    <lineage>
        <taxon>Bacteria</taxon>
        <taxon>Pseudomonadati</taxon>
        <taxon>Pseudomonadota</taxon>
        <taxon>Alphaproteobacteria</taxon>
        <taxon>Hyphomicrobiales</taxon>
        <taxon>Nitrobacteraceae</taxon>
        <taxon>Bradyrhizobium</taxon>
    </lineage>
</organism>
<dbReference type="EMBL" id="JAKLUA010000033">
    <property type="protein sequence ID" value="MCG2673099.1"/>
    <property type="molecule type" value="Genomic_DNA"/>
</dbReference>
<feature type="signal peptide" evidence="2">
    <location>
        <begin position="1"/>
        <end position="28"/>
    </location>
</feature>
<evidence type="ECO:0000313" key="4">
    <source>
        <dbReference type="Proteomes" id="UP001139012"/>
    </source>
</evidence>
<feature type="chain" id="PRO_5045090898" description="PEP-CTERM protein-sorting domain-containing protein" evidence="2">
    <location>
        <begin position="29"/>
        <end position="220"/>
    </location>
</feature>
<keyword evidence="4" id="KW-1185">Reference proteome</keyword>
<protein>
    <recommendedName>
        <fullName evidence="5">PEP-CTERM protein-sorting domain-containing protein</fullName>
    </recommendedName>
</protein>
<keyword evidence="1" id="KW-1133">Transmembrane helix</keyword>
<evidence type="ECO:0000256" key="2">
    <source>
        <dbReference type="SAM" id="SignalP"/>
    </source>
</evidence>
<dbReference type="Proteomes" id="UP001139012">
    <property type="component" value="Unassembled WGS sequence"/>
</dbReference>
<keyword evidence="1" id="KW-0812">Transmembrane</keyword>
<keyword evidence="1" id="KW-0472">Membrane</keyword>
<accession>A0ABS9M247</accession>
<comment type="caution">
    <text evidence="3">The sequence shown here is derived from an EMBL/GenBank/DDBJ whole genome shotgun (WGS) entry which is preliminary data.</text>
</comment>
<evidence type="ECO:0008006" key="5">
    <source>
        <dbReference type="Google" id="ProtNLM"/>
    </source>
</evidence>
<evidence type="ECO:0000256" key="1">
    <source>
        <dbReference type="SAM" id="Phobius"/>
    </source>
</evidence>
<sequence>MKFGHGRALGCAAAIVIGALVAVAPAQAAVVLSENFNGVPQGLNATNVGSNFSVTQGTVDVIGAGSSWDFYPGNGTYVDLDGSTLQLGTISSAAFGPGTYTLSFDFGAYTYNHSYITENLNFALGNFSQTLTPTVDSSVTPGASLEHYSVSFTTTQAGELTFSAINPLNPGVGTNVGPILDNVVLTAVPEASTWAMMIVGFLGLGFLAHRRNSGTRLRLV</sequence>
<dbReference type="RefSeq" id="WP_237874184.1">
    <property type="nucleotide sequence ID" value="NZ_JAKLUA010000033.1"/>
</dbReference>
<proteinExistence type="predicted"/>
<reference evidence="3" key="1">
    <citation type="submission" date="2022-01" db="EMBL/GenBank/DDBJ databases">
        <title>Genome sequnece data of strain Bradyrhizobium sp. nov.</title>
        <authorList>
            <person name="Zhang J."/>
        </authorList>
    </citation>
    <scope>NUCLEOTIDE SEQUENCE</scope>
    <source>
        <strain evidence="3">WYCCWR 12774</strain>
    </source>
</reference>
<evidence type="ECO:0000313" key="3">
    <source>
        <dbReference type="EMBL" id="MCG2673099.1"/>
    </source>
</evidence>
<feature type="transmembrane region" description="Helical" evidence="1">
    <location>
        <begin position="191"/>
        <end position="208"/>
    </location>
</feature>
<keyword evidence="2" id="KW-0732">Signal</keyword>